<accession>A0A9W8DMA6</accession>
<reference evidence="1" key="1">
    <citation type="submission" date="2022-07" db="EMBL/GenBank/DDBJ databases">
        <title>Phylogenomic reconstructions and comparative analyses of Kickxellomycotina fungi.</title>
        <authorList>
            <person name="Reynolds N.K."/>
            <person name="Stajich J.E."/>
            <person name="Barry K."/>
            <person name="Grigoriev I.V."/>
            <person name="Crous P."/>
            <person name="Smith M.E."/>
        </authorList>
    </citation>
    <scope>NUCLEOTIDE SEQUENCE</scope>
    <source>
        <strain evidence="1">RSA 861</strain>
    </source>
</reference>
<evidence type="ECO:0000313" key="1">
    <source>
        <dbReference type="EMBL" id="KAJ1910154.1"/>
    </source>
</evidence>
<comment type="caution">
    <text evidence="1">The sequence shown here is derived from an EMBL/GenBank/DDBJ whole genome shotgun (WGS) entry which is preliminary data.</text>
</comment>
<protein>
    <submittedName>
        <fullName evidence="1">Uncharacterized protein</fullName>
    </submittedName>
</protein>
<proteinExistence type="predicted"/>
<organism evidence="1 2">
    <name type="scientific">Tieghemiomyces parasiticus</name>
    <dbReference type="NCBI Taxonomy" id="78921"/>
    <lineage>
        <taxon>Eukaryota</taxon>
        <taxon>Fungi</taxon>
        <taxon>Fungi incertae sedis</taxon>
        <taxon>Zoopagomycota</taxon>
        <taxon>Kickxellomycotina</taxon>
        <taxon>Dimargaritomycetes</taxon>
        <taxon>Dimargaritales</taxon>
        <taxon>Dimargaritaceae</taxon>
        <taxon>Tieghemiomyces</taxon>
    </lineage>
</organism>
<dbReference type="EMBL" id="JANBPT010001089">
    <property type="protein sequence ID" value="KAJ1910154.1"/>
    <property type="molecule type" value="Genomic_DNA"/>
</dbReference>
<name>A0A9W8DMA6_9FUNG</name>
<dbReference type="OrthoDB" id="9988524at2759"/>
<evidence type="ECO:0000313" key="2">
    <source>
        <dbReference type="Proteomes" id="UP001150569"/>
    </source>
</evidence>
<gene>
    <name evidence="1" type="ORF">IWQ60_010809</name>
</gene>
<dbReference type="AlphaFoldDB" id="A0A9W8DMA6"/>
<sequence length="78" mass="8693">MDNYLHSGRTRYRSHYGAADGLYYVAEYLWNCLHSWVESVMNPSTGVPYAINLTGRYDVSKFSPFALLNAPTAAVAGN</sequence>
<keyword evidence="2" id="KW-1185">Reference proteome</keyword>
<dbReference type="Proteomes" id="UP001150569">
    <property type="component" value="Unassembled WGS sequence"/>
</dbReference>